<comment type="caution">
    <text evidence="2">The sequence shown here is derived from an EMBL/GenBank/DDBJ whole genome shotgun (WGS) entry which is preliminary data.</text>
</comment>
<feature type="compositionally biased region" description="Pro residues" evidence="1">
    <location>
        <begin position="97"/>
        <end position="107"/>
    </location>
</feature>
<dbReference type="Proteomes" id="UP000549394">
    <property type="component" value="Unassembled WGS sequence"/>
</dbReference>
<gene>
    <name evidence="2" type="ORF">DGYR_LOCUS2842</name>
</gene>
<feature type="compositionally biased region" description="Low complexity" evidence="1">
    <location>
        <begin position="108"/>
        <end position="118"/>
    </location>
</feature>
<name>A0A7I8VC66_9ANNE</name>
<reference evidence="2 3" key="1">
    <citation type="submission" date="2020-08" db="EMBL/GenBank/DDBJ databases">
        <authorList>
            <person name="Hejnol A."/>
        </authorList>
    </citation>
    <scope>NUCLEOTIDE SEQUENCE [LARGE SCALE GENOMIC DNA]</scope>
</reference>
<sequence>MFTSKNMANQFALPPLIRRQRSKANDAQSNFTEMYRSFLKYRKRRFQSIFSAISTMDIYATSPGATAPYSSTELIGSFNNDSSRNQQLQEREAKLETPPPQPPPPLQPSTSSLSKRNRNTNNTLYLNLREKSNEKQKVEQTEISKPYTFKPFQKHGLVNGQQMSSLTSQINQNEELVATSALWTSQPKIRIQPFNSQSMQITAPPSYQNRKLATRQPILNAHSSKLNNSNDSKYPDPTFGAPAYFMQRVYDISAVEADTIRWERARKFRKKRDQNSSSN</sequence>
<protein>
    <submittedName>
        <fullName evidence="2">DgyrCDS3100</fullName>
    </submittedName>
</protein>
<dbReference type="AlphaFoldDB" id="A0A7I8VC66"/>
<accession>A0A7I8VC66</accession>
<evidence type="ECO:0000313" key="3">
    <source>
        <dbReference type="Proteomes" id="UP000549394"/>
    </source>
</evidence>
<keyword evidence="3" id="KW-1185">Reference proteome</keyword>
<dbReference type="OrthoDB" id="9888309at2759"/>
<organism evidence="2 3">
    <name type="scientific">Dimorphilus gyrociliatus</name>
    <dbReference type="NCBI Taxonomy" id="2664684"/>
    <lineage>
        <taxon>Eukaryota</taxon>
        <taxon>Metazoa</taxon>
        <taxon>Spiralia</taxon>
        <taxon>Lophotrochozoa</taxon>
        <taxon>Annelida</taxon>
        <taxon>Polychaeta</taxon>
        <taxon>Polychaeta incertae sedis</taxon>
        <taxon>Dinophilidae</taxon>
        <taxon>Dimorphilus</taxon>
    </lineage>
</organism>
<proteinExistence type="predicted"/>
<feature type="compositionally biased region" description="Polar residues" evidence="1">
    <location>
        <begin position="71"/>
        <end position="88"/>
    </location>
</feature>
<dbReference type="EMBL" id="CAJFCJ010000004">
    <property type="protein sequence ID" value="CAD5113939.1"/>
    <property type="molecule type" value="Genomic_DNA"/>
</dbReference>
<evidence type="ECO:0000313" key="2">
    <source>
        <dbReference type="EMBL" id="CAD5113939.1"/>
    </source>
</evidence>
<feature type="region of interest" description="Disordered" evidence="1">
    <location>
        <begin position="71"/>
        <end position="118"/>
    </location>
</feature>
<evidence type="ECO:0000256" key="1">
    <source>
        <dbReference type="SAM" id="MobiDB-lite"/>
    </source>
</evidence>